<evidence type="ECO:0000256" key="1">
    <source>
        <dbReference type="SAM" id="Phobius"/>
    </source>
</evidence>
<evidence type="ECO:0000313" key="2">
    <source>
        <dbReference type="EMBL" id="TYC98814.1"/>
    </source>
</evidence>
<keyword evidence="1" id="KW-0812">Transmembrane</keyword>
<gene>
    <name evidence="2" type="ORF">FQ377_07285</name>
</gene>
<organism evidence="2 3">
    <name type="scientific">Arthrobacter echini</name>
    <dbReference type="NCBI Taxonomy" id="1529066"/>
    <lineage>
        <taxon>Bacteria</taxon>
        <taxon>Bacillati</taxon>
        <taxon>Actinomycetota</taxon>
        <taxon>Actinomycetes</taxon>
        <taxon>Micrococcales</taxon>
        <taxon>Micrococcaceae</taxon>
        <taxon>Arthrobacter</taxon>
    </lineage>
</organism>
<accession>A0A5D0XQS3</accession>
<comment type="caution">
    <text evidence="2">The sequence shown here is derived from an EMBL/GenBank/DDBJ whole genome shotgun (WGS) entry which is preliminary data.</text>
</comment>
<dbReference type="OrthoDB" id="4950461at2"/>
<keyword evidence="1" id="KW-0472">Membrane</keyword>
<sequence length="74" mass="8635">MKKRTFTTIFTIVSVAAFLPLIFPLYGFANREMPIVLGFPFSFFWVILWVLIVFVAVIVLYFLDPENKQQEGED</sequence>
<keyword evidence="1" id="KW-1133">Transmembrane helix</keyword>
<dbReference type="RefSeq" id="WP_148600598.1">
    <property type="nucleotide sequence ID" value="NZ_VSLD01000003.1"/>
</dbReference>
<evidence type="ECO:0000313" key="3">
    <source>
        <dbReference type="Proteomes" id="UP000323410"/>
    </source>
</evidence>
<name>A0A5D0XQS3_9MICC</name>
<dbReference type="AlphaFoldDB" id="A0A5D0XQS3"/>
<dbReference type="Proteomes" id="UP000323410">
    <property type="component" value="Unassembled WGS sequence"/>
</dbReference>
<dbReference type="Pfam" id="PF11755">
    <property type="entry name" value="DUF3311"/>
    <property type="match status" value="1"/>
</dbReference>
<proteinExistence type="predicted"/>
<reference evidence="2 3" key="1">
    <citation type="submission" date="2019-08" db="EMBL/GenBank/DDBJ databases">
        <title>Genone of Arthrobacter echini P9.</title>
        <authorList>
            <person name="Bowman J.P."/>
        </authorList>
    </citation>
    <scope>NUCLEOTIDE SEQUENCE [LARGE SCALE GENOMIC DNA]</scope>
    <source>
        <strain evidence="2 3">P9</strain>
    </source>
</reference>
<protein>
    <submittedName>
        <fullName evidence="2">DUF3311 domain-containing protein</fullName>
    </submittedName>
</protein>
<feature type="transmembrane region" description="Helical" evidence="1">
    <location>
        <begin position="7"/>
        <end position="29"/>
    </location>
</feature>
<keyword evidence="3" id="KW-1185">Reference proteome</keyword>
<dbReference type="InterPro" id="IPR021741">
    <property type="entry name" value="DUF3311"/>
</dbReference>
<feature type="transmembrane region" description="Helical" evidence="1">
    <location>
        <begin position="41"/>
        <end position="63"/>
    </location>
</feature>
<dbReference type="EMBL" id="VSLD01000003">
    <property type="protein sequence ID" value="TYC98814.1"/>
    <property type="molecule type" value="Genomic_DNA"/>
</dbReference>